<dbReference type="AlphaFoldDB" id="A0A164PKN2"/>
<dbReference type="OrthoDB" id="6352240at2759"/>
<reference evidence="1 2" key="1">
    <citation type="submission" date="2016-03" db="EMBL/GenBank/DDBJ databases">
        <title>EvidentialGene: Evidence-directed Construction of Genes on Genomes.</title>
        <authorList>
            <person name="Gilbert D.G."/>
            <person name="Choi J.-H."/>
            <person name="Mockaitis K."/>
            <person name="Colbourne J."/>
            <person name="Pfrender M."/>
        </authorList>
    </citation>
    <scope>NUCLEOTIDE SEQUENCE [LARGE SCALE GENOMIC DNA]</scope>
    <source>
        <strain evidence="1 2">Xinb3</strain>
        <tissue evidence="1">Complete organism</tissue>
    </source>
</reference>
<proteinExistence type="predicted"/>
<sequence>MDDIDIYLDSALKKDVKLGKFIQGTLENGPASDSDEQDGENRKESLSFIASTSSDPPATETDYGSSSVKHAPAEMNQSFACDPFDTSSFEVSITDDDLPDLILHFAEPNDFERDCVSAHVKRLKRELEESAKRKAKRHDQPKQCQFTGKPIDAGTSVRRAMKPKPRRRQRQKPFGFGKKSNDA</sequence>
<keyword evidence="2" id="KW-1185">Reference proteome</keyword>
<name>A0A164PKN2_9CRUS</name>
<evidence type="ECO:0000313" key="2">
    <source>
        <dbReference type="Proteomes" id="UP000076858"/>
    </source>
</evidence>
<evidence type="ECO:0000313" key="1">
    <source>
        <dbReference type="EMBL" id="KZS06923.1"/>
    </source>
</evidence>
<dbReference type="Proteomes" id="UP000076858">
    <property type="component" value="Unassembled WGS sequence"/>
</dbReference>
<dbReference type="EMBL" id="LRGB01002580">
    <property type="protein sequence ID" value="KZS06923.1"/>
    <property type="molecule type" value="Genomic_DNA"/>
</dbReference>
<comment type="caution">
    <text evidence="1">The sequence shown here is derived from an EMBL/GenBank/DDBJ whole genome shotgun (WGS) entry which is preliminary data.</text>
</comment>
<accession>A0A164PKN2</accession>
<gene>
    <name evidence="1" type="ORF">APZ42_029474</name>
</gene>
<protein>
    <submittedName>
        <fullName evidence="1">Uncharacterized protein</fullName>
    </submittedName>
</protein>
<organism evidence="1 2">
    <name type="scientific">Daphnia magna</name>
    <dbReference type="NCBI Taxonomy" id="35525"/>
    <lineage>
        <taxon>Eukaryota</taxon>
        <taxon>Metazoa</taxon>
        <taxon>Ecdysozoa</taxon>
        <taxon>Arthropoda</taxon>
        <taxon>Crustacea</taxon>
        <taxon>Branchiopoda</taxon>
        <taxon>Diplostraca</taxon>
        <taxon>Cladocera</taxon>
        <taxon>Anomopoda</taxon>
        <taxon>Daphniidae</taxon>
        <taxon>Daphnia</taxon>
    </lineage>
</organism>